<dbReference type="RefSeq" id="WP_188652305.1">
    <property type="nucleotide sequence ID" value="NZ_BMNR01000004.1"/>
</dbReference>
<proteinExistence type="predicted"/>
<sequence>MKHLFFICFFTVSLLSFGQNVQVDSQTYTPQQLIEDILINSNCITKVTVTNVVGGDFGGSDQSYGYFDASGTSFPFQSGIVLSTGRLAHVPGPNNTLSDDNATNWGGDTDLETILNENNTTNATIIEFEFTAIASQISFRYLFASEEYQINNSNTCQYSDLFGFLIRNINSSQYTNIAVIPNTQTPVKVTTVHPNIPGGCAAQNETYFGSWNNASAPINFNGQTAILTATANTVPNETYHVKLVIGDEANYRYDSAVFLEAGSFQLSTDLGPDRLIATNNPLCENETLLLDASQAGNNTYKWFKDGNEILGETNDTYMVTTPGTYSVEVTLNNSCIANGNVTVEYAEKLHTTQNYLNLCDNDNDGITFFDLHLADPFFTLNGYPELPVIDFYLTENDAIQNINPIPNPNSFINTIPMQVVFARLENQYGCFAVEPLTLEANYTSSNVKSFEACDDDGDGFTTFNLNELRNLIKTEVSQGAEITFYNTYDDAANHINQLSDSYINTTAFSQEIYVKAQVIFCELFTTINLIVNNSSQLLPDEMVPYCLNSYPQTISIDSGLLNGSGNNPTYEWFYNNQMITANTTSIDVNETGTYTVVVSFSNGCSSSRDISVIPSNIATIEKIDIQQATENNTVTVSASGEGNYQYALDVPIFHNSNTFSNVKPGFHTVYVMDTNGCGTLEKEISVLGFPKFFTPNNDGTNDTWKPYGVNAQFNSDIDIKIFDRYGKFVKQINPIEPGWNGTLHGNLMPSDDYWYVVLLADGTEYRGHFALKR</sequence>
<dbReference type="EMBL" id="BMNR01000004">
    <property type="protein sequence ID" value="GGK24420.1"/>
    <property type="molecule type" value="Genomic_DNA"/>
</dbReference>
<gene>
    <name evidence="2" type="ORF">GCM10007962_18320</name>
</gene>
<dbReference type="NCBIfam" id="TIGR04131">
    <property type="entry name" value="Bac_Flav_CTERM"/>
    <property type="match status" value="1"/>
</dbReference>
<dbReference type="InterPro" id="IPR049804">
    <property type="entry name" value="Choice_anch_L"/>
</dbReference>
<evidence type="ECO:0000256" key="1">
    <source>
        <dbReference type="SAM" id="SignalP"/>
    </source>
</evidence>
<dbReference type="AlphaFoldDB" id="A0A8J3FH24"/>
<evidence type="ECO:0000313" key="3">
    <source>
        <dbReference type="Proteomes" id="UP000612329"/>
    </source>
</evidence>
<reference evidence="2" key="2">
    <citation type="submission" date="2020-09" db="EMBL/GenBank/DDBJ databases">
        <authorList>
            <person name="Sun Q."/>
            <person name="Ohkuma M."/>
        </authorList>
    </citation>
    <scope>NUCLEOTIDE SEQUENCE</scope>
    <source>
        <strain evidence="2">JCM 12862</strain>
    </source>
</reference>
<accession>A0A8J3FH24</accession>
<feature type="chain" id="PRO_5035324610" evidence="1">
    <location>
        <begin position="19"/>
        <end position="773"/>
    </location>
</feature>
<feature type="signal peptide" evidence="1">
    <location>
        <begin position="1"/>
        <end position="18"/>
    </location>
</feature>
<dbReference type="NCBIfam" id="NF038133">
    <property type="entry name" value="choice_anch_L"/>
    <property type="match status" value="1"/>
</dbReference>
<reference evidence="2" key="1">
    <citation type="journal article" date="2014" name="Int. J. Syst. Evol. Microbiol.">
        <title>Complete genome sequence of Corynebacterium casei LMG S-19264T (=DSM 44701T), isolated from a smear-ripened cheese.</title>
        <authorList>
            <consortium name="US DOE Joint Genome Institute (JGI-PGF)"/>
            <person name="Walter F."/>
            <person name="Albersmeier A."/>
            <person name="Kalinowski J."/>
            <person name="Ruckert C."/>
        </authorList>
    </citation>
    <scope>NUCLEOTIDE SEQUENCE</scope>
    <source>
        <strain evidence="2">JCM 12862</strain>
    </source>
</reference>
<name>A0A8J3FH24_9FLAO</name>
<comment type="caution">
    <text evidence="2">The sequence shown here is derived from an EMBL/GenBank/DDBJ whole genome shotgun (WGS) entry which is preliminary data.</text>
</comment>
<organism evidence="2 3">
    <name type="scientific">Yeosuana aromativorans</name>
    <dbReference type="NCBI Taxonomy" id="288019"/>
    <lineage>
        <taxon>Bacteria</taxon>
        <taxon>Pseudomonadati</taxon>
        <taxon>Bacteroidota</taxon>
        <taxon>Flavobacteriia</taxon>
        <taxon>Flavobacteriales</taxon>
        <taxon>Flavobacteriaceae</taxon>
        <taxon>Yeosuana</taxon>
    </lineage>
</organism>
<keyword evidence="3" id="KW-1185">Reference proteome</keyword>
<dbReference type="InterPro" id="IPR026341">
    <property type="entry name" value="T9SS_type_B"/>
</dbReference>
<dbReference type="Proteomes" id="UP000612329">
    <property type="component" value="Unassembled WGS sequence"/>
</dbReference>
<dbReference type="InterPro" id="IPR013783">
    <property type="entry name" value="Ig-like_fold"/>
</dbReference>
<evidence type="ECO:0000313" key="2">
    <source>
        <dbReference type="EMBL" id="GGK24420.1"/>
    </source>
</evidence>
<dbReference type="Pfam" id="PF13585">
    <property type="entry name" value="CHU_C"/>
    <property type="match status" value="1"/>
</dbReference>
<protein>
    <submittedName>
        <fullName evidence="2">T9SS C-terminal target domain-containing protein</fullName>
    </submittedName>
</protein>
<dbReference type="Gene3D" id="2.60.40.10">
    <property type="entry name" value="Immunoglobulins"/>
    <property type="match status" value="2"/>
</dbReference>
<keyword evidence="1" id="KW-0732">Signal</keyword>